<organism evidence="3 4">
    <name type="scientific">Capsella rubella</name>
    <dbReference type="NCBI Taxonomy" id="81985"/>
    <lineage>
        <taxon>Eukaryota</taxon>
        <taxon>Viridiplantae</taxon>
        <taxon>Streptophyta</taxon>
        <taxon>Embryophyta</taxon>
        <taxon>Tracheophyta</taxon>
        <taxon>Spermatophyta</taxon>
        <taxon>Magnoliopsida</taxon>
        <taxon>eudicotyledons</taxon>
        <taxon>Gunneridae</taxon>
        <taxon>Pentapetalae</taxon>
        <taxon>rosids</taxon>
        <taxon>malvids</taxon>
        <taxon>Brassicales</taxon>
        <taxon>Brassicaceae</taxon>
        <taxon>Camelineae</taxon>
        <taxon>Capsella</taxon>
    </lineage>
</organism>
<proteinExistence type="predicted"/>
<dbReference type="InterPro" id="IPR002182">
    <property type="entry name" value="NB-ARC"/>
</dbReference>
<dbReference type="GO" id="GO:0007165">
    <property type="term" value="P:signal transduction"/>
    <property type="evidence" value="ECO:0007669"/>
    <property type="project" value="InterPro"/>
</dbReference>
<dbReference type="InterPro" id="IPR027417">
    <property type="entry name" value="P-loop_NTPase"/>
</dbReference>
<keyword evidence="4" id="KW-1185">Reference proteome</keyword>
<evidence type="ECO:0000259" key="2">
    <source>
        <dbReference type="Pfam" id="PF01582"/>
    </source>
</evidence>
<dbReference type="Gene3D" id="3.40.50.10140">
    <property type="entry name" value="Toll/interleukin-1 receptor homology (TIR) domain"/>
    <property type="match status" value="1"/>
</dbReference>
<evidence type="ECO:0000313" key="4">
    <source>
        <dbReference type="Proteomes" id="UP000029121"/>
    </source>
</evidence>
<dbReference type="EMBL" id="KB870811">
    <property type="protein sequence ID" value="EOA18314.1"/>
    <property type="molecule type" value="Genomic_DNA"/>
</dbReference>
<feature type="non-terminal residue" evidence="3">
    <location>
        <position position="562"/>
    </location>
</feature>
<evidence type="ECO:0008006" key="5">
    <source>
        <dbReference type="Google" id="ProtNLM"/>
    </source>
</evidence>
<dbReference type="PANTHER" id="PTHR11017:SF412">
    <property type="entry name" value="DISEASE RESISTANCE PROTEIN (TIR-NBS-LRR CLASS)"/>
    <property type="match status" value="1"/>
</dbReference>
<dbReference type="STRING" id="81985.R0GN55"/>
<evidence type="ECO:0000259" key="1">
    <source>
        <dbReference type="Pfam" id="PF00931"/>
    </source>
</evidence>
<protein>
    <recommendedName>
        <fullName evidence="5">TIR domain-containing protein</fullName>
    </recommendedName>
</protein>
<name>R0GN55_9BRAS</name>
<dbReference type="InterPro" id="IPR035897">
    <property type="entry name" value="Toll_tir_struct_dom_sf"/>
</dbReference>
<feature type="domain" description="TIR" evidence="2">
    <location>
        <begin position="47"/>
        <end position="154"/>
    </location>
</feature>
<dbReference type="SUPFAM" id="SSF52058">
    <property type="entry name" value="L domain-like"/>
    <property type="match status" value="1"/>
</dbReference>
<evidence type="ECO:0000313" key="3">
    <source>
        <dbReference type="EMBL" id="EOA18314.1"/>
    </source>
</evidence>
<gene>
    <name evidence="3" type="ORF">CARUB_v10006829mg</name>
</gene>
<dbReference type="InterPro" id="IPR044974">
    <property type="entry name" value="Disease_R_plants"/>
</dbReference>
<dbReference type="Pfam" id="PF01582">
    <property type="entry name" value="TIR"/>
    <property type="match status" value="1"/>
</dbReference>
<dbReference type="Gene3D" id="3.80.10.10">
    <property type="entry name" value="Ribonuclease Inhibitor"/>
    <property type="match status" value="1"/>
</dbReference>
<dbReference type="AlphaFoldDB" id="R0GN55"/>
<dbReference type="PRINTS" id="PR00364">
    <property type="entry name" value="DISEASERSIST"/>
</dbReference>
<sequence length="562" mass="64364">MNTNKGTKHFDNMIYNKNDSSVSSFISHLTAAFVSKGVKLVLGFELLLVIITMDYASSVPCLENLVEHRDKNYELVPVFYGISRSTVKQQSGTLSDAFKKLEGSYSADQVNKWRCALAEIAEIKGHEYDAKLSEESKFVEVIVEAVFEILYPTEEIGIPKQQLYIENLLCKQGWGLRTLGILGDPGIGKTVLVKAVFRQMVRDYDVSRFVNDFDKEHSENTLEPLHEEFFSTTLVEEFDLNNSGSKQCHRQKRVLIVLDDARNAKSAMSFLERNDQFGPGSLIIITSRDRQVLEECRLSEIYELNGLNDKDAMKLFTRCLYGKDAIGKNLPMIEIEGLKGNPFALRSYAEKVKSKNTDNMEEVSSNDAFVNTNKNTSMCIYSNIVDDDEHEEYGIAMTTEISRDIVLKTILHGSQNIIFDVKNHTDFDLTNQVAESVSDLRSPCVGRRPSKKVQSLPQRFHRRQLVLLQHFHRRQLVLFRRLACQFYKLWQGYKRFSRLRKINLGHCEKIIQVVELSNAPYLEEIDLQDCKNLENIPDTDELENLHSLDLSGCTGIKYFQEN</sequence>
<accession>R0GN55</accession>
<dbReference type="InterPro" id="IPR032675">
    <property type="entry name" value="LRR_dom_sf"/>
</dbReference>
<dbReference type="GO" id="GO:0006952">
    <property type="term" value="P:defense response"/>
    <property type="evidence" value="ECO:0007669"/>
    <property type="project" value="InterPro"/>
</dbReference>
<reference evidence="4" key="1">
    <citation type="journal article" date="2013" name="Nat. Genet.">
        <title>The Capsella rubella genome and the genomic consequences of rapid mating system evolution.</title>
        <authorList>
            <person name="Slotte T."/>
            <person name="Hazzouri K.M."/>
            <person name="Agren J.A."/>
            <person name="Koenig D."/>
            <person name="Maumus F."/>
            <person name="Guo Y.L."/>
            <person name="Steige K."/>
            <person name="Platts A.E."/>
            <person name="Escobar J.S."/>
            <person name="Newman L.K."/>
            <person name="Wang W."/>
            <person name="Mandakova T."/>
            <person name="Vello E."/>
            <person name="Smith L.M."/>
            <person name="Henz S.R."/>
            <person name="Steffen J."/>
            <person name="Takuno S."/>
            <person name="Brandvain Y."/>
            <person name="Coop G."/>
            <person name="Andolfatto P."/>
            <person name="Hu T.T."/>
            <person name="Blanchette M."/>
            <person name="Clark R.M."/>
            <person name="Quesneville H."/>
            <person name="Nordborg M."/>
            <person name="Gaut B.S."/>
            <person name="Lysak M.A."/>
            <person name="Jenkins J."/>
            <person name="Grimwood J."/>
            <person name="Chapman J."/>
            <person name="Prochnik S."/>
            <person name="Shu S."/>
            <person name="Rokhsar D."/>
            <person name="Schmutz J."/>
            <person name="Weigel D."/>
            <person name="Wright S.I."/>
        </authorList>
    </citation>
    <scope>NUCLEOTIDE SEQUENCE [LARGE SCALE GENOMIC DNA]</scope>
    <source>
        <strain evidence="4">cv. Monte Gargano</strain>
    </source>
</reference>
<dbReference type="Pfam" id="PF00931">
    <property type="entry name" value="NB-ARC"/>
    <property type="match status" value="1"/>
</dbReference>
<dbReference type="InterPro" id="IPR000157">
    <property type="entry name" value="TIR_dom"/>
</dbReference>
<feature type="domain" description="NB-ARC" evidence="1">
    <location>
        <begin position="167"/>
        <end position="318"/>
    </location>
</feature>
<dbReference type="PANTHER" id="PTHR11017">
    <property type="entry name" value="LEUCINE-RICH REPEAT-CONTAINING PROTEIN"/>
    <property type="match status" value="1"/>
</dbReference>
<dbReference type="SUPFAM" id="SSF52200">
    <property type="entry name" value="Toll/Interleukin receptor TIR domain"/>
    <property type="match status" value="1"/>
</dbReference>
<dbReference type="Proteomes" id="UP000029121">
    <property type="component" value="Unassembled WGS sequence"/>
</dbReference>
<dbReference type="GO" id="GO:0043531">
    <property type="term" value="F:ADP binding"/>
    <property type="evidence" value="ECO:0007669"/>
    <property type="project" value="InterPro"/>
</dbReference>
<dbReference type="Gene3D" id="3.40.50.300">
    <property type="entry name" value="P-loop containing nucleotide triphosphate hydrolases"/>
    <property type="match status" value="1"/>
</dbReference>
<dbReference type="SUPFAM" id="SSF52540">
    <property type="entry name" value="P-loop containing nucleoside triphosphate hydrolases"/>
    <property type="match status" value="1"/>
</dbReference>